<evidence type="ECO:0000256" key="3">
    <source>
        <dbReference type="ARBA" id="ARBA00011510"/>
    </source>
</evidence>
<evidence type="ECO:0000256" key="2">
    <source>
        <dbReference type="ARBA" id="ARBA00009956"/>
    </source>
</evidence>
<keyword evidence="7" id="KW-1133">Transmembrane helix</keyword>
<reference evidence="11" key="1">
    <citation type="journal article" date="2020" name="Mitochondrial DNA Part B Resour">
        <title>The complete chloroplast genome of Tibetan folk medicinal plant Swertia franchetiana.</title>
        <authorList>
            <person name="Yang L."/>
            <person name="Xiong F."/>
            <person name="Xiao Y."/>
            <person name="Li J."/>
            <person name="Chen C."/>
            <person name="Li C."/>
            <person name="Wang L."/>
            <person name="Zhou G."/>
        </authorList>
    </citation>
    <scope>NUCLEOTIDE SEQUENCE</scope>
    <source>
        <tissue evidence="11">Leaf</tissue>
    </source>
</reference>
<dbReference type="EMBL" id="MT188728">
    <property type="protein sequence ID" value="QPZ76205.1"/>
    <property type="molecule type" value="Genomic_DNA"/>
</dbReference>
<evidence type="ECO:0000256" key="6">
    <source>
        <dbReference type="ARBA" id="ARBA00022927"/>
    </source>
</evidence>
<evidence type="ECO:0000256" key="4">
    <source>
        <dbReference type="ARBA" id="ARBA00016640"/>
    </source>
</evidence>
<keyword evidence="10" id="KW-0175">Coiled coil</keyword>
<evidence type="ECO:0000256" key="9">
    <source>
        <dbReference type="RuleBase" id="RU364085"/>
    </source>
</evidence>
<gene>
    <name evidence="11" type="primary">ycf1</name>
    <name evidence="9" type="synonym">TIC214</name>
</gene>
<comment type="similarity">
    <text evidence="2 9">Belongs to the TIC214 family.</text>
</comment>
<keyword evidence="9 11" id="KW-0934">Plastid</keyword>
<keyword evidence="5" id="KW-0812">Transmembrane</keyword>
<geneLocation type="chloroplast" evidence="11"/>
<keyword evidence="9" id="KW-1001">Plastid inner membrane</keyword>
<dbReference type="PANTHER" id="PTHR33163:SF40">
    <property type="entry name" value="PROTEIN TIC 214"/>
    <property type="match status" value="1"/>
</dbReference>
<comment type="subcellular location">
    <subcellularLocation>
        <location evidence="1">Plastid membrane</location>
        <topology evidence="1">Multi-pass membrane protein</topology>
    </subcellularLocation>
    <subcellularLocation>
        <location evidence="9">Plastid</location>
        <location evidence="9">Chloroplast inner membrane</location>
    </subcellularLocation>
</comment>
<dbReference type="GO" id="GO:0009706">
    <property type="term" value="C:chloroplast inner membrane"/>
    <property type="evidence" value="ECO:0007669"/>
    <property type="project" value="UniProtKB-SubCell"/>
</dbReference>
<evidence type="ECO:0000313" key="11">
    <source>
        <dbReference type="EMBL" id="QPZ76205.1"/>
    </source>
</evidence>
<comment type="function">
    <text evidence="9">Involved in protein precursor import into chloroplasts. May be part of an intermediate translocation complex acting as a protein-conducting channel at the inner envelope.</text>
</comment>
<evidence type="ECO:0000256" key="1">
    <source>
        <dbReference type="ARBA" id="ARBA00004446"/>
    </source>
</evidence>
<evidence type="ECO:0000256" key="7">
    <source>
        <dbReference type="ARBA" id="ARBA00022989"/>
    </source>
</evidence>
<dbReference type="GeneID" id="65340492"/>
<evidence type="ECO:0000256" key="8">
    <source>
        <dbReference type="ARBA" id="ARBA00029978"/>
    </source>
</evidence>
<proteinExistence type="inferred from homology"/>
<dbReference type="GO" id="GO:0015031">
    <property type="term" value="P:protein transport"/>
    <property type="evidence" value="ECO:0007669"/>
    <property type="project" value="UniProtKB-KW"/>
</dbReference>
<comment type="subunit">
    <text evidence="3 9">Part of the Tic complex.</text>
</comment>
<organism evidence="11">
    <name type="scientific">Swertia franchetiana</name>
    <dbReference type="NCBI Taxonomy" id="50785"/>
    <lineage>
        <taxon>Eukaryota</taxon>
        <taxon>Viridiplantae</taxon>
        <taxon>Streptophyta</taxon>
        <taxon>Embryophyta</taxon>
        <taxon>Tracheophyta</taxon>
        <taxon>Spermatophyta</taxon>
        <taxon>Magnoliopsida</taxon>
        <taxon>eudicotyledons</taxon>
        <taxon>Gunneridae</taxon>
        <taxon>Pentapetalae</taxon>
        <taxon>asterids</taxon>
        <taxon>lamiids</taxon>
        <taxon>Gentianales</taxon>
        <taxon>Gentianaceae</taxon>
        <taxon>Gentianeae</taxon>
        <taxon>Swertiinae</taxon>
        <taxon>Swertia</taxon>
    </lineage>
</organism>
<accession>A0A7T3UT35</accession>
<sequence length="1487" mass="177076">MFRLEVKDFEKYLVTLLFDYKTWKRPSRYKKNNKIHGDVRNEMAQYFFHTPKSKTNLKKRISFTYPPSLSFFLEIIKKIFLLTLTKTSLFNTHSLYPKNRQSNNINSEFRTRIETLEKEFPFLDILETRIRLCTKDTHNEYFPKMYDPLLNGPSRVRIKKKPLLDNLKTSKENLRETGGINQIHGILFTYPDSDKIEPKGYAVQYNNNKLLLEIDNLLLVTGEFDTEPKHNLNLNPCLFPDQEEVKIDFEKEREFFKNFSKTVRKHPNLTKIRKESSGRKEISKRIPRRSYKLITGFQQRSIKREVRLRKARRVVIFAAIKKKTATNNKDTNTENPRKVVALRQYSQTSDFRRGIIKGSIRAQRRKISMWEPFQANAHSPLFLDRTKKYPWFSFDRSGLIKVIFPNWIHNRIDFKILKNTYEETKKEQKKDKKEENKRKEQIRVDIAEAWDSTSLAQLIRGFMLITQSNFRKYILLPSLIIAKNIGRMVLLQVPEWFEDLQEWNRELHIKCTYNGIQLSETEFPRNWLRDGIQIKILFPFCLKPWHRSKLRPSHRNLMQNKKEINDFCFLTVLGMETDLPFGSPRKRSSFFKPIFRELETKIGKSKNTYFLARKTLRGKMKLVSKQIKNWVIQHSFFKKKYIRVFSKLNPILFFSVSKVYKSNQTKNNKDSTSINNIIPESFSSQIQPSNRTMTEKKTKDLTARAITIRNQIERMTKDKKKNTGIFISANKRSYKGKRLESSKNLLEIIKRRNLRLISKIYFFRKFFFERIYTNPFLSIINLSKLIKQLFLNSINKFINNNKLININEANEERVNKKNENPIHFISIISTIQKSINTIRNQTNSQKCCYLSYLSQAYVFYNLSQTQGIHFDKRSVFKYHDYGIPFFVKTQIKKSFEGIIDSELSHKKRLNYGINCWKTWLKKLKRHYQYNLSEIRRSRLLPKRRGNQNPMAQDCKRSSYEKNGLISFKKQNTVEVYSLGNQKENFQKYSRYDLLSYQSSNSENQNKRDSSIYGSTFETQVNRKQDSYYNSNTQKYNFFDIWGSSPITNYIGKSDRKYFDWKTLHFGLSQKIAIGYWIKTDTKSNQNTKMKAKNYQITDKIAKKTLLYLTLPKKPKIKLPNPPKTFLDWTGMNEEILKCPISTLDLWLFPESLILYNLYKIKPWVISSKVLLLRRNLNQNVRRENKNIVDNKEVECVIPPKKKNKKEKEFPTNKGDLRSAAQKRVNLESHSSINHQKDIEKHYGGSKVKGGKKKKQYKSKTEAELDLLLKHYSLFQFRWGDTLNQRMINNLKIYCLLLRLVNPRKITISSIQRREMTLDILLIQKNFSFVELVKKGVLVIEPARLSVKNDGHFILYQTLCISLVHKSKQKNDQGYPEQTDIDKNTFDFLVPETILPQKYRREFRMKICFNSKNTNTNPVFNKASSCSQFLNKHIDKEKNELIKVKFFTWPNYRLEDLACMNRYWFDTNNGSRFSMLRIYMYPRLKRCW</sequence>
<dbReference type="InterPro" id="IPR008896">
    <property type="entry name" value="TIC214"/>
</dbReference>
<evidence type="ECO:0000256" key="10">
    <source>
        <dbReference type="SAM" id="Coils"/>
    </source>
</evidence>
<name>A0A7T3UT35_9GENT</name>
<dbReference type="Pfam" id="PF05758">
    <property type="entry name" value="Ycf1"/>
    <property type="match status" value="1"/>
</dbReference>
<keyword evidence="6 9" id="KW-0653">Protein transport</keyword>
<protein>
    <recommendedName>
        <fullName evidence="4 9">Protein TIC 214</fullName>
    </recommendedName>
    <alternativeName>
        <fullName evidence="8 9">Translocon at the inner envelope membrane of chloroplasts 214</fullName>
    </alternativeName>
</protein>
<dbReference type="PANTHER" id="PTHR33163">
    <property type="entry name" value="PROTEIN TIC 214-RELATED"/>
    <property type="match status" value="1"/>
</dbReference>
<evidence type="ECO:0000256" key="5">
    <source>
        <dbReference type="ARBA" id="ARBA00022692"/>
    </source>
</evidence>
<keyword evidence="9" id="KW-0813">Transport</keyword>
<feature type="coiled-coil region" evidence="10">
    <location>
        <begin position="418"/>
        <end position="445"/>
    </location>
</feature>
<keyword evidence="7" id="KW-0472">Membrane</keyword>
<dbReference type="RefSeq" id="YP_010131362.1">
    <property type="nucleotide sequence ID" value="NC_056357.1"/>
</dbReference>
<keyword evidence="9 11" id="KW-0150">Chloroplast</keyword>